<evidence type="ECO:0000313" key="2">
    <source>
        <dbReference type="EMBL" id="MRX73644.1"/>
    </source>
</evidence>
<dbReference type="SUPFAM" id="SSF52200">
    <property type="entry name" value="Toll/Interleukin receptor TIR domain"/>
    <property type="match status" value="1"/>
</dbReference>
<dbReference type="Pfam" id="PF13676">
    <property type="entry name" value="TIR_2"/>
    <property type="match status" value="1"/>
</dbReference>
<proteinExistence type="predicted"/>
<dbReference type="EMBL" id="WKKI01000040">
    <property type="protein sequence ID" value="MRX73644.1"/>
    <property type="molecule type" value="Genomic_DNA"/>
</dbReference>
<dbReference type="InterPro" id="IPR035897">
    <property type="entry name" value="Toll_tir_struct_dom_sf"/>
</dbReference>
<dbReference type="Proteomes" id="UP000448867">
    <property type="component" value="Unassembled WGS sequence"/>
</dbReference>
<dbReference type="Gene3D" id="3.40.50.10140">
    <property type="entry name" value="Toll/interleukin-1 receptor homology (TIR) domain"/>
    <property type="match status" value="1"/>
</dbReference>
<dbReference type="PROSITE" id="PS51534">
    <property type="entry name" value="SEFIR"/>
    <property type="match status" value="1"/>
</dbReference>
<feature type="domain" description="SEFIR" evidence="1">
    <location>
        <begin position="4"/>
        <end position="141"/>
    </location>
</feature>
<accession>A0A7X2J1L4</accession>
<dbReference type="InterPro" id="IPR013568">
    <property type="entry name" value="SEFIR_dom"/>
</dbReference>
<comment type="caution">
    <text evidence="2">The sequence shown here is derived from an EMBL/GenBank/DDBJ whole genome shotgun (WGS) entry which is preliminary data.</text>
</comment>
<dbReference type="InterPro" id="IPR000157">
    <property type="entry name" value="TIR_dom"/>
</dbReference>
<dbReference type="RefSeq" id="WP_154309108.1">
    <property type="nucleotide sequence ID" value="NZ_WKKI01000040.1"/>
</dbReference>
<name>A0A7X2J1L4_9BACI</name>
<gene>
    <name evidence="2" type="ORF">GJU40_15990</name>
</gene>
<protein>
    <submittedName>
        <fullName evidence="2">TIR domain-containing protein</fullName>
    </submittedName>
</protein>
<sequence>MEKNIKIFISYSWSTKEFIDWVRDDLATKLLNDGIEVILDQWDLKEGYDIYKFMESMVADETVDNVLVLCDKAYQEKANERRGGVGTETQIITPNVYADANQDKFIPIVVERDENGKDFIPIYMKGRKFIDFSSEELFIANYEHLLRTLYKRPQYRKPKKGNPPSYLFSEEEVNDYKFHFLLQQIKSDIFKQRTEAATYKINEFKNEFITSLNSFIIDKTGSAAEVAAVVEDKIDNSLILRNDYVEFIELVLLNNLIDVDFLIGFFEDLYNKYKEIKSNVSGTFYDIQFNHFQFLIRELFLYTVTVLINTERYETINKLINARYFLYREYVQNGKEGADFERFDCYLGSLEELQNKKFERKFYSYMAEKIVNRATINKLQKVDLAQTDTLLYYLSVLRTKESDRYWFPRLYVYLGYSKIELLQKIESRRHFDKVKALFGVNDIQELKELFFNFNNPYSQGYSHSFDNVPNISDYIEIEKIGKYS</sequence>
<evidence type="ECO:0000313" key="3">
    <source>
        <dbReference type="Proteomes" id="UP000448867"/>
    </source>
</evidence>
<evidence type="ECO:0000259" key="1">
    <source>
        <dbReference type="PROSITE" id="PS51534"/>
    </source>
</evidence>
<reference evidence="2 3" key="1">
    <citation type="submission" date="2019-11" db="EMBL/GenBank/DDBJ databases">
        <title>Bacillus lacus genome.</title>
        <authorList>
            <person name="Allen C.J."/>
            <person name="Newman J.D."/>
        </authorList>
    </citation>
    <scope>NUCLEOTIDE SEQUENCE [LARGE SCALE GENOMIC DNA]</scope>
    <source>
        <strain evidence="2 3">KCTC 33946</strain>
    </source>
</reference>
<keyword evidence="3" id="KW-1185">Reference proteome</keyword>
<dbReference type="OrthoDB" id="5149141at2"/>
<dbReference type="AlphaFoldDB" id="A0A7X2J1L4"/>
<organism evidence="2 3">
    <name type="scientific">Metabacillus lacus</name>
    <dbReference type="NCBI Taxonomy" id="1983721"/>
    <lineage>
        <taxon>Bacteria</taxon>
        <taxon>Bacillati</taxon>
        <taxon>Bacillota</taxon>
        <taxon>Bacilli</taxon>
        <taxon>Bacillales</taxon>
        <taxon>Bacillaceae</taxon>
        <taxon>Metabacillus</taxon>
    </lineage>
</organism>
<dbReference type="GO" id="GO:0007165">
    <property type="term" value="P:signal transduction"/>
    <property type="evidence" value="ECO:0007669"/>
    <property type="project" value="InterPro"/>
</dbReference>